<dbReference type="InterPro" id="IPR011009">
    <property type="entry name" value="Kinase-like_dom_sf"/>
</dbReference>
<dbReference type="PROSITE" id="PS50011">
    <property type="entry name" value="PROTEIN_KINASE_DOM"/>
    <property type="match status" value="1"/>
</dbReference>
<dbReference type="Proteomes" id="UP000192247">
    <property type="component" value="Unassembled WGS sequence"/>
</dbReference>
<dbReference type="GO" id="GO:0035556">
    <property type="term" value="P:intracellular signal transduction"/>
    <property type="evidence" value="ECO:0007669"/>
    <property type="project" value="TreeGrafter"/>
</dbReference>
<gene>
    <name evidence="7" type="ORF">BIW11_09592</name>
</gene>
<evidence type="ECO:0000256" key="2">
    <source>
        <dbReference type="ARBA" id="ARBA00022679"/>
    </source>
</evidence>
<sequence>MDFVHSQNVLHLDLKPENILCTESKGHNIKIIDFGLAQHYDPAEDLRILFGTPEFVAPEVISYDPVSPKSDMWSIGVITYVLLSGLSPFMGDTDDQTFQNVISVDYEFDADAFEDISLEAIAFVERLLVREPTARPSCSECLCDPWLSRDDGDPPPRKILIDTRKLKSFVARRKWLVTLHFAVDIMRDSLNSVQCSCT</sequence>
<feature type="domain" description="Protein kinase" evidence="6">
    <location>
        <begin position="1"/>
        <end position="147"/>
    </location>
</feature>
<reference evidence="7 8" key="1">
    <citation type="journal article" date="2017" name="Gigascience">
        <title>Draft genome of the honey bee ectoparasitic mite, Tropilaelaps mercedesae, is shaped by the parasitic life history.</title>
        <authorList>
            <person name="Dong X."/>
            <person name="Armstrong S.D."/>
            <person name="Xia D."/>
            <person name="Makepeace B.L."/>
            <person name="Darby A.C."/>
            <person name="Kadowaki T."/>
        </authorList>
    </citation>
    <scope>NUCLEOTIDE SEQUENCE [LARGE SCALE GENOMIC DNA]</scope>
    <source>
        <strain evidence="7">Wuxi-XJTLU</strain>
    </source>
</reference>
<evidence type="ECO:0000259" key="6">
    <source>
        <dbReference type="PROSITE" id="PS50011"/>
    </source>
</evidence>
<name>A0A1V9XJK6_9ACAR</name>
<evidence type="ECO:0000313" key="8">
    <source>
        <dbReference type="Proteomes" id="UP000192247"/>
    </source>
</evidence>
<dbReference type="STRING" id="418985.A0A1V9XJK6"/>
<keyword evidence="8" id="KW-1185">Reference proteome</keyword>
<keyword evidence="2" id="KW-0808">Transferase</keyword>
<dbReference type="GO" id="GO:0043065">
    <property type="term" value="P:positive regulation of apoptotic process"/>
    <property type="evidence" value="ECO:0007669"/>
    <property type="project" value="TreeGrafter"/>
</dbReference>
<dbReference type="PANTHER" id="PTHR24342">
    <property type="entry name" value="SERINE/THREONINE-PROTEIN KINASE 17"/>
    <property type="match status" value="1"/>
</dbReference>
<evidence type="ECO:0000256" key="5">
    <source>
        <dbReference type="ARBA" id="ARBA00022840"/>
    </source>
</evidence>
<dbReference type="GO" id="GO:0005634">
    <property type="term" value="C:nucleus"/>
    <property type="evidence" value="ECO:0007669"/>
    <property type="project" value="TreeGrafter"/>
</dbReference>
<dbReference type="OrthoDB" id="6494658at2759"/>
<accession>A0A1V9XJK6</accession>
<dbReference type="EMBL" id="MNPL01009531">
    <property type="protein sequence ID" value="OQR73669.1"/>
    <property type="molecule type" value="Genomic_DNA"/>
</dbReference>
<proteinExistence type="predicted"/>
<keyword evidence="4 7" id="KW-0418">Kinase</keyword>
<dbReference type="AlphaFoldDB" id="A0A1V9XJK6"/>
<dbReference type="InterPro" id="IPR000719">
    <property type="entry name" value="Prot_kinase_dom"/>
</dbReference>
<keyword evidence="1" id="KW-0723">Serine/threonine-protein kinase</keyword>
<evidence type="ECO:0000313" key="7">
    <source>
        <dbReference type="EMBL" id="OQR73669.1"/>
    </source>
</evidence>
<dbReference type="GO" id="GO:0005524">
    <property type="term" value="F:ATP binding"/>
    <property type="evidence" value="ECO:0007669"/>
    <property type="project" value="UniProtKB-KW"/>
</dbReference>
<dbReference type="InParanoid" id="A0A1V9XJK6"/>
<dbReference type="GO" id="GO:0004674">
    <property type="term" value="F:protein serine/threonine kinase activity"/>
    <property type="evidence" value="ECO:0007669"/>
    <property type="project" value="UniProtKB-KW"/>
</dbReference>
<evidence type="ECO:0000256" key="3">
    <source>
        <dbReference type="ARBA" id="ARBA00022741"/>
    </source>
</evidence>
<protein>
    <submittedName>
        <fullName evidence="7">Myosin light chain kinase</fullName>
    </submittedName>
</protein>
<evidence type="ECO:0000256" key="4">
    <source>
        <dbReference type="ARBA" id="ARBA00022777"/>
    </source>
</evidence>
<keyword evidence="3" id="KW-0547">Nucleotide-binding</keyword>
<dbReference type="Gene3D" id="1.10.510.10">
    <property type="entry name" value="Transferase(Phosphotransferase) domain 1"/>
    <property type="match status" value="1"/>
</dbReference>
<dbReference type="PANTHER" id="PTHR24342:SF20">
    <property type="entry name" value="MYOSIN LIGHT CHAIN KINASE, SMOOTH MUSCLE"/>
    <property type="match status" value="1"/>
</dbReference>
<evidence type="ECO:0000256" key="1">
    <source>
        <dbReference type="ARBA" id="ARBA00022527"/>
    </source>
</evidence>
<dbReference type="SMART" id="SM00220">
    <property type="entry name" value="S_TKc"/>
    <property type="match status" value="1"/>
</dbReference>
<comment type="caution">
    <text evidence="7">The sequence shown here is derived from an EMBL/GenBank/DDBJ whole genome shotgun (WGS) entry which is preliminary data.</text>
</comment>
<organism evidence="7 8">
    <name type="scientific">Tropilaelaps mercedesae</name>
    <dbReference type="NCBI Taxonomy" id="418985"/>
    <lineage>
        <taxon>Eukaryota</taxon>
        <taxon>Metazoa</taxon>
        <taxon>Ecdysozoa</taxon>
        <taxon>Arthropoda</taxon>
        <taxon>Chelicerata</taxon>
        <taxon>Arachnida</taxon>
        <taxon>Acari</taxon>
        <taxon>Parasitiformes</taxon>
        <taxon>Mesostigmata</taxon>
        <taxon>Gamasina</taxon>
        <taxon>Dermanyssoidea</taxon>
        <taxon>Laelapidae</taxon>
        <taxon>Tropilaelaps</taxon>
    </lineage>
</organism>
<dbReference type="PROSITE" id="PS00108">
    <property type="entry name" value="PROTEIN_KINASE_ST"/>
    <property type="match status" value="1"/>
</dbReference>
<dbReference type="Pfam" id="PF00069">
    <property type="entry name" value="Pkinase"/>
    <property type="match status" value="1"/>
</dbReference>
<dbReference type="InterPro" id="IPR008271">
    <property type="entry name" value="Ser/Thr_kinase_AS"/>
</dbReference>
<keyword evidence="5" id="KW-0067">ATP-binding</keyword>
<dbReference type="SUPFAM" id="SSF56112">
    <property type="entry name" value="Protein kinase-like (PK-like)"/>
    <property type="match status" value="1"/>
</dbReference>